<organism evidence="1 2">
    <name type="scientific">Mesorhabditis belari</name>
    <dbReference type="NCBI Taxonomy" id="2138241"/>
    <lineage>
        <taxon>Eukaryota</taxon>
        <taxon>Metazoa</taxon>
        <taxon>Ecdysozoa</taxon>
        <taxon>Nematoda</taxon>
        <taxon>Chromadorea</taxon>
        <taxon>Rhabditida</taxon>
        <taxon>Rhabditina</taxon>
        <taxon>Rhabditomorpha</taxon>
        <taxon>Rhabditoidea</taxon>
        <taxon>Rhabditidae</taxon>
        <taxon>Mesorhabditinae</taxon>
        <taxon>Mesorhabditis</taxon>
    </lineage>
</organism>
<protein>
    <submittedName>
        <fullName evidence="2">Uncharacterized protein</fullName>
    </submittedName>
</protein>
<dbReference type="WBParaSite" id="MBELARI_LOCUS18235">
    <property type="protein sequence ID" value="MBELARI_LOCUS18235"/>
    <property type="gene ID" value="MBELARI_LOCUS18235"/>
</dbReference>
<accession>A0AAF3EXF4</accession>
<evidence type="ECO:0000313" key="1">
    <source>
        <dbReference type="Proteomes" id="UP000887575"/>
    </source>
</evidence>
<dbReference type="Proteomes" id="UP000887575">
    <property type="component" value="Unassembled WGS sequence"/>
</dbReference>
<evidence type="ECO:0000313" key="2">
    <source>
        <dbReference type="WBParaSite" id="MBELARI_LOCUS18235"/>
    </source>
</evidence>
<sequence>MIFEAMAMPAAAPAPMAGGFAAPEMAVFAPPPPPPAPAPSLAFNNEAPKTRSNFPESWIWNDLQRGGVRSQMPLNAMSMRTMRGPPVVAFGAAGGGAFFADDARMVMDSPASAPSVQQSLTTAAPKTRSDFPESWIWNDMQRWSRSAFYFVSADGQELMADMAPLPTDVAGHYVPDEAVVAPFGKATIRPSLRTKFPETWLDEGKIWCAKRDK</sequence>
<dbReference type="AlphaFoldDB" id="A0AAF3EXF4"/>
<reference evidence="2" key="1">
    <citation type="submission" date="2024-02" db="UniProtKB">
        <authorList>
            <consortium name="WormBaseParasite"/>
        </authorList>
    </citation>
    <scope>IDENTIFICATION</scope>
</reference>
<keyword evidence="1" id="KW-1185">Reference proteome</keyword>
<proteinExistence type="predicted"/>
<name>A0AAF3EXF4_9BILA</name>